<keyword evidence="1" id="KW-1133">Transmembrane helix</keyword>
<evidence type="ECO:0000313" key="2">
    <source>
        <dbReference type="EMBL" id="KKP32017.1"/>
    </source>
</evidence>
<evidence type="ECO:0000313" key="3">
    <source>
        <dbReference type="Proteomes" id="UP000034803"/>
    </source>
</evidence>
<protein>
    <recommendedName>
        <fullName evidence="4">Integral membrane protein</fullName>
    </recommendedName>
</protein>
<evidence type="ECO:0008006" key="4">
    <source>
        <dbReference type="Google" id="ProtNLM"/>
    </source>
</evidence>
<organism evidence="2 3">
    <name type="scientific">Candidatus Woesebacteria bacterium GW2011_GWC2_31_9</name>
    <dbReference type="NCBI Taxonomy" id="1618586"/>
    <lineage>
        <taxon>Bacteria</taxon>
        <taxon>Candidatus Woeseibacteriota</taxon>
    </lineage>
</organism>
<keyword evidence="1" id="KW-0812">Transmembrane</keyword>
<name>A0A0G0BLT1_9BACT</name>
<proteinExistence type="predicted"/>
<keyword evidence="1" id="KW-0472">Membrane</keyword>
<dbReference type="AlphaFoldDB" id="A0A0G0BLT1"/>
<comment type="caution">
    <text evidence="2">The sequence shown here is derived from an EMBL/GenBank/DDBJ whole genome shotgun (WGS) entry which is preliminary data.</text>
</comment>
<evidence type="ECO:0000256" key="1">
    <source>
        <dbReference type="SAM" id="Phobius"/>
    </source>
</evidence>
<sequence length="122" mass="12744">MNKLAEIKLSPDGGFKGFGPLGLEGGQDGVSVFVNFLSSAIGLITIIAIIWFIFIFLIGAVGIISSGGDKNSLESAKKKISSGVIGIAVTILAIFIIKLIGVLLGITDILDFTTMFNSLLIN</sequence>
<dbReference type="EMBL" id="LBOI01000003">
    <property type="protein sequence ID" value="KKP32017.1"/>
    <property type="molecule type" value="Genomic_DNA"/>
</dbReference>
<gene>
    <name evidence="2" type="ORF">UR21_C0003G0050</name>
</gene>
<feature type="transmembrane region" description="Helical" evidence="1">
    <location>
        <begin position="40"/>
        <end position="64"/>
    </location>
</feature>
<reference evidence="2 3" key="1">
    <citation type="journal article" date="2015" name="Nature">
        <title>rRNA introns, odd ribosomes, and small enigmatic genomes across a large radiation of phyla.</title>
        <authorList>
            <person name="Brown C.T."/>
            <person name="Hug L.A."/>
            <person name="Thomas B.C."/>
            <person name="Sharon I."/>
            <person name="Castelle C.J."/>
            <person name="Singh A."/>
            <person name="Wilkins M.J."/>
            <person name="Williams K.H."/>
            <person name="Banfield J.F."/>
        </authorList>
    </citation>
    <scope>NUCLEOTIDE SEQUENCE [LARGE SCALE GENOMIC DNA]</scope>
</reference>
<feature type="transmembrane region" description="Helical" evidence="1">
    <location>
        <begin position="84"/>
        <end position="106"/>
    </location>
</feature>
<accession>A0A0G0BLT1</accession>
<dbReference type="Proteomes" id="UP000034803">
    <property type="component" value="Unassembled WGS sequence"/>
</dbReference>